<dbReference type="PANTHER" id="PTHR30050:SF5">
    <property type="entry name" value="DNAA REGULATORY INACTIVATOR HDA"/>
    <property type="match status" value="1"/>
</dbReference>
<dbReference type="Pfam" id="PF00308">
    <property type="entry name" value="Bac_DnaA"/>
    <property type="match status" value="1"/>
</dbReference>
<sequence length="234" mass="26415">MRQLSLNVTLPDGLSFESFCPLPGNEDILTLLQSPFWEEFPQIFVFGDSGSGKSHLLQACCYRLQANFHAATYLSLRDLSQFGTGVISGLDGSATLLALDDIDAVMGNKAWEEALFHLINRCRENKQAILLSAGKKPHELGCELPDLASRLRWGPIYQLRSLDDGQAMEVFKWRARNRGLEITDQAASYIGKNIPQDMQSLMILLQHLDTESLNDGRKITRQFVQKVLQEEWCR</sequence>
<dbReference type="Pfam" id="PF22688">
    <property type="entry name" value="Hda_lid"/>
    <property type="match status" value="1"/>
</dbReference>
<dbReference type="EMBL" id="CACVAV010000300">
    <property type="protein sequence ID" value="CAA6819453.1"/>
    <property type="molecule type" value="Genomic_DNA"/>
</dbReference>
<evidence type="ECO:0000256" key="1">
    <source>
        <dbReference type="RuleBase" id="RU004227"/>
    </source>
</evidence>
<dbReference type="InterPro" id="IPR055199">
    <property type="entry name" value="Hda_lid"/>
</dbReference>
<keyword evidence="1" id="KW-0235">DNA replication</keyword>
<dbReference type="InterPro" id="IPR020591">
    <property type="entry name" value="Chromosome_initiator_DnaA-like"/>
</dbReference>
<feature type="domain" description="Hda lid" evidence="3">
    <location>
        <begin position="164"/>
        <end position="228"/>
    </location>
</feature>
<dbReference type="InterPro" id="IPR027417">
    <property type="entry name" value="P-loop_NTPase"/>
</dbReference>
<dbReference type="Gene3D" id="1.10.8.60">
    <property type="match status" value="1"/>
</dbReference>
<dbReference type="Gene3D" id="3.40.50.300">
    <property type="entry name" value="P-loop containing nucleotide triphosphate hydrolases"/>
    <property type="match status" value="1"/>
</dbReference>
<dbReference type="AlphaFoldDB" id="A0A6S6TTK0"/>
<dbReference type="GO" id="GO:0006270">
    <property type="term" value="P:DNA replication initiation"/>
    <property type="evidence" value="ECO:0007669"/>
    <property type="project" value="TreeGrafter"/>
</dbReference>
<dbReference type="PANTHER" id="PTHR30050">
    <property type="entry name" value="CHROMOSOMAL REPLICATION INITIATOR PROTEIN DNAA"/>
    <property type="match status" value="1"/>
</dbReference>
<evidence type="ECO:0000259" key="2">
    <source>
        <dbReference type="Pfam" id="PF00308"/>
    </source>
</evidence>
<evidence type="ECO:0000313" key="4">
    <source>
        <dbReference type="EMBL" id="CAA6819453.1"/>
    </source>
</evidence>
<comment type="similarity">
    <text evidence="1">Belongs to the DnaA family.</text>
</comment>
<dbReference type="GO" id="GO:0032297">
    <property type="term" value="P:negative regulation of DNA-templated DNA replication initiation"/>
    <property type="evidence" value="ECO:0007669"/>
    <property type="project" value="InterPro"/>
</dbReference>
<dbReference type="SUPFAM" id="SSF52540">
    <property type="entry name" value="P-loop containing nucleoside triphosphate hydrolases"/>
    <property type="match status" value="1"/>
</dbReference>
<organism evidence="4">
    <name type="scientific">uncultured Thiotrichaceae bacterium</name>
    <dbReference type="NCBI Taxonomy" id="298394"/>
    <lineage>
        <taxon>Bacteria</taxon>
        <taxon>Pseudomonadati</taxon>
        <taxon>Pseudomonadota</taxon>
        <taxon>Gammaproteobacteria</taxon>
        <taxon>Thiotrichales</taxon>
        <taxon>Thiotrichaceae</taxon>
        <taxon>environmental samples</taxon>
    </lineage>
</organism>
<accession>A0A6S6TTK0</accession>
<feature type="domain" description="Chromosomal replication initiator protein DnaA ATPAse" evidence="2">
    <location>
        <begin position="39"/>
        <end position="154"/>
    </location>
</feature>
<dbReference type="InterPro" id="IPR017788">
    <property type="entry name" value="Hda"/>
</dbReference>
<dbReference type="InterPro" id="IPR013317">
    <property type="entry name" value="DnaA_dom"/>
</dbReference>
<reference evidence="4" key="1">
    <citation type="submission" date="2020-01" db="EMBL/GenBank/DDBJ databases">
        <authorList>
            <person name="Meier V. D."/>
            <person name="Meier V D."/>
        </authorList>
    </citation>
    <scope>NUCLEOTIDE SEQUENCE</scope>
    <source>
        <strain evidence="4">HLG_WM_MAG_08</strain>
    </source>
</reference>
<protein>
    <submittedName>
        <fullName evidence="4">Chromosomal replication initiator protein DnaA</fullName>
    </submittedName>
</protein>
<dbReference type="NCBIfam" id="TIGR03420">
    <property type="entry name" value="DnaA_homol_Hda"/>
    <property type="match status" value="1"/>
</dbReference>
<name>A0A6S6TTK0_9GAMM</name>
<dbReference type="PRINTS" id="PR00051">
    <property type="entry name" value="DNAA"/>
</dbReference>
<evidence type="ECO:0000259" key="3">
    <source>
        <dbReference type="Pfam" id="PF22688"/>
    </source>
</evidence>
<gene>
    <name evidence="4" type="ORF">HELGO_WM20895</name>
</gene>
<proteinExistence type="inferred from homology"/>